<dbReference type="Gene3D" id="3.40.50.150">
    <property type="entry name" value="Vaccinia Virus protein VP39"/>
    <property type="match status" value="1"/>
</dbReference>
<dbReference type="InterPro" id="IPR029063">
    <property type="entry name" value="SAM-dependent_MTases_sf"/>
</dbReference>
<name>A0A9D5JVJ4_9BACT</name>
<proteinExistence type="predicted"/>
<dbReference type="Proteomes" id="UP000649604">
    <property type="component" value="Unassembled WGS sequence"/>
</dbReference>
<dbReference type="PANTHER" id="PTHR43464">
    <property type="entry name" value="METHYLTRANSFERASE"/>
    <property type="match status" value="1"/>
</dbReference>
<gene>
    <name evidence="4" type="ORF">GF339_09010</name>
</gene>
<organism evidence="4 5">
    <name type="scientific">candidate division KSB3 bacterium</name>
    <dbReference type="NCBI Taxonomy" id="2044937"/>
    <lineage>
        <taxon>Bacteria</taxon>
        <taxon>candidate division KSB3</taxon>
    </lineage>
</organism>
<dbReference type="EMBL" id="WJJP01000283">
    <property type="protein sequence ID" value="MBD3324711.1"/>
    <property type="molecule type" value="Genomic_DNA"/>
</dbReference>
<protein>
    <submittedName>
        <fullName evidence="4">Methyltransferase domain-containing protein</fullName>
    </submittedName>
</protein>
<keyword evidence="2" id="KW-0808">Transferase</keyword>
<keyword evidence="1 4" id="KW-0489">Methyltransferase</keyword>
<keyword evidence="3" id="KW-0949">S-adenosyl-L-methionine</keyword>
<dbReference type="PANTHER" id="PTHR43464:SF19">
    <property type="entry name" value="UBIQUINONE BIOSYNTHESIS O-METHYLTRANSFERASE, MITOCHONDRIAL"/>
    <property type="match status" value="1"/>
</dbReference>
<evidence type="ECO:0000313" key="5">
    <source>
        <dbReference type="Proteomes" id="UP000649604"/>
    </source>
</evidence>
<evidence type="ECO:0000313" key="4">
    <source>
        <dbReference type="EMBL" id="MBD3324711.1"/>
    </source>
</evidence>
<dbReference type="GO" id="GO:0032259">
    <property type="term" value="P:methylation"/>
    <property type="evidence" value="ECO:0007669"/>
    <property type="project" value="UniProtKB-KW"/>
</dbReference>
<dbReference type="CDD" id="cd02440">
    <property type="entry name" value="AdoMet_MTases"/>
    <property type="match status" value="1"/>
</dbReference>
<evidence type="ECO:0000256" key="3">
    <source>
        <dbReference type="ARBA" id="ARBA00022691"/>
    </source>
</evidence>
<dbReference type="AlphaFoldDB" id="A0A9D5JVJ4"/>
<dbReference type="SUPFAM" id="SSF53335">
    <property type="entry name" value="S-adenosyl-L-methionine-dependent methyltransferases"/>
    <property type="match status" value="1"/>
</dbReference>
<dbReference type="GO" id="GO:0008168">
    <property type="term" value="F:methyltransferase activity"/>
    <property type="evidence" value="ECO:0007669"/>
    <property type="project" value="UniProtKB-KW"/>
</dbReference>
<dbReference type="Pfam" id="PF13489">
    <property type="entry name" value="Methyltransf_23"/>
    <property type="match status" value="1"/>
</dbReference>
<evidence type="ECO:0000256" key="2">
    <source>
        <dbReference type="ARBA" id="ARBA00022679"/>
    </source>
</evidence>
<accession>A0A9D5JVJ4</accession>
<comment type="caution">
    <text evidence="4">The sequence shown here is derived from an EMBL/GenBank/DDBJ whole genome shotgun (WGS) entry which is preliminary data.</text>
</comment>
<reference evidence="4" key="1">
    <citation type="submission" date="2019-11" db="EMBL/GenBank/DDBJ databases">
        <title>Microbial mats filling the niche in hypersaline microbial mats.</title>
        <authorList>
            <person name="Wong H.L."/>
            <person name="Macleod F.I."/>
            <person name="White R.A. III"/>
            <person name="Burns B.P."/>
        </authorList>
    </citation>
    <scope>NUCLEOTIDE SEQUENCE</scope>
    <source>
        <strain evidence="4">Rbin_158</strain>
    </source>
</reference>
<evidence type="ECO:0000256" key="1">
    <source>
        <dbReference type="ARBA" id="ARBA00022603"/>
    </source>
</evidence>
<sequence length="287" mass="32937">MENNIIEDASRQRFAFGKNWASFLSGVDAERISQAEESLQHAFRVATLEGKTFLDVGSGSGLFSLAARRLGARVHSFDLDRQCVECTQTLHDRYFPNDRTWIIQQGSVLNREFLAQLGTFDIVYAWGVLHHTGDLWQALEHVASLVKPGGHLLISIYNYQVYWTALYTRLKRSYVRAPVLGKWGIAGAFILIQVLKGFVKDTLFLRNPLRRYRDKPPLRGMSIWYDWIDWVGGYPFETAKPEEIFDFYREKGFTLQRLKTAGGGHGCNEFVFALTTDSVTRENEPLW</sequence>